<feature type="domain" description="YTH" evidence="3">
    <location>
        <begin position="358"/>
        <end position="499"/>
    </location>
</feature>
<reference evidence="5" key="1">
    <citation type="submission" date="2024-07" db="EMBL/GenBank/DDBJ databases">
        <title>Two chromosome-level genome assemblies of Korean endemic species Abeliophyllum distichum and Forsythia ovata (Oleaceae).</title>
        <authorList>
            <person name="Jang H."/>
        </authorList>
    </citation>
    <scope>NUCLEOTIDE SEQUENCE [LARGE SCALE GENOMIC DNA]</scope>
</reference>
<proteinExistence type="inferred from homology"/>
<feature type="compositionally biased region" description="Polar residues" evidence="2">
    <location>
        <begin position="590"/>
        <end position="599"/>
    </location>
</feature>
<evidence type="ECO:0000256" key="1">
    <source>
        <dbReference type="RuleBase" id="RU369095"/>
    </source>
</evidence>
<dbReference type="EMBL" id="JBFOLJ010000021">
    <property type="protein sequence ID" value="KAL2459767.1"/>
    <property type="molecule type" value="Genomic_DNA"/>
</dbReference>
<protein>
    <recommendedName>
        <fullName evidence="1">YTH domain-containing family protein</fullName>
    </recommendedName>
</protein>
<feature type="compositionally biased region" description="Polar residues" evidence="2">
    <location>
        <begin position="207"/>
        <end position="236"/>
    </location>
</feature>
<evidence type="ECO:0000313" key="5">
    <source>
        <dbReference type="Proteomes" id="UP001604277"/>
    </source>
</evidence>
<comment type="caution">
    <text evidence="4">The sequence shown here is derived from an EMBL/GenBank/DDBJ whole genome shotgun (WGS) entry which is preliminary data.</text>
</comment>
<feature type="compositionally biased region" description="Polar residues" evidence="2">
    <location>
        <begin position="243"/>
        <end position="260"/>
    </location>
</feature>
<feature type="region of interest" description="Disordered" evidence="2">
    <location>
        <begin position="171"/>
        <end position="260"/>
    </location>
</feature>
<gene>
    <name evidence="4" type="ORF">Fot_54511</name>
</gene>
<dbReference type="AlphaFoldDB" id="A0ABD1P7A8"/>
<dbReference type="PROSITE" id="PS50882">
    <property type="entry name" value="YTH"/>
    <property type="match status" value="1"/>
</dbReference>
<dbReference type="CDD" id="cd21134">
    <property type="entry name" value="YTH"/>
    <property type="match status" value="1"/>
</dbReference>
<keyword evidence="5" id="KW-1185">Reference proteome</keyword>
<dbReference type="Pfam" id="PF04146">
    <property type="entry name" value="YTH"/>
    <property type="match status" value="1"/>
</dbReference>
<feature type="region of interest" description="Disordered" evidence="2">
    <location>
        <begin position="551"/>
        <end position="616"/>
    </location>
</feature>
<feature type="compositionally biased region" description="Polar residues" evidence="2">
    <location>
        <begin position="606"/>
        <end position="616"/>
    </location>
</feature>
<comment type="similarity">
    <text evidence="1">Belongs to the YTHDF family.</text>
</comment>
<evidence type="ECO:0000259" key="3">
    <source>
        <dbReference type="PROSITE" id="PS50882"/>
    </source>
</evidence>
<dbReference type="GO" id="GO:1990247">
    <property type="term" value="F:N6-methyladenosine-containing RNA reader activity"/>
    <property type="evidence" value="ECO:0007669"/>
    <property type="project" value="UniProtKB-UniRule"/>
</dbReference>
<keyword evidence="1" id="KW-0694">RNA-binding</keyword>
<feature type="compositionally biased region" description="Polar residues" evidence="2">
    <location>
        <begin position="180"/>
        <end position="200"/>
    </location>
</feature>
<dbReference type="PANTHER" id="PTHR12357:SF92">
    <property type="entry name" value="YTH DOMAIN-CONTAINING FAMILY PROTEIN"/>
    <property type="match status" value="1"/>
</dbReference>
<name>A0ABD1P7A8_9LAMI</name>
<accession>A0ABD1P7A8</accession>
<dbReference type="InterPro" id="IPR045168">
    <property type="entry name" value="YTH_prot"/>
</dbReference>
<comment type="function">
    <text evidence="1">Specifically recognizes and binds N6-methyladenosine (m6A)-containing RNAs, and regulates mRNA stability. M6A is a modification present at internal sites of mRNAs and some non-coding RNAs and plays a role in mRNA stability and processing.</text>
</comment>
<dbReference type="InterPro" id="IPR007275">
    <property type="entry name" value="YTH_domain"/>
</dbReference>
<sequence>MFTQIQGAESNPQFTGRLKQFEDMYNEGAPEFIVDQGLYYPTATNYGYICTGFESPPGNWNDHHGIFVLDGQDIQYAGLPNECLPYVYHTPDYGSAQSPYNPYNPYIPGAMLGVDGPLVGGQQYHTIPSYENPVSSPAYAPMVLQSNRDIIASGITDPFIDNAASVSRVDGQARKHKLSSKSSNFRPTPLGNVSSLTNSFRRVAEGSRSNAGSSNRPVPHRSGNTGSLSGPASSQIHGGRGSQPVQNVSNGKPPSGSTQMKAALPFDVGLSGFESSDHTLASVDEVRPKLLYGRFQDDVKVSPDAVENNHWPKTNKSKNQLVVKSHTKRDGDPDAQGNITILANQYRKGDFALDHVYAKFFVIKSYSEDDVHKSIKYNVWSSTPNGNKKLNNAYEDAQRIAAADSRGCPIFLFFSVNASGQFCGVAEMTGPVDFHKDMDFWQQDKWSGSFPVKWHMVKDVPNPNFRHIILENNENKPVTNSRDTQEICYKKGLDMLKIFKYYTLNTSLLDDFIYYENRQRILQEEKARLLIKSYGNPHLLPILNPPRKFSIHDLPSGGHEEVTKHHVDNSSKVKGNGEVSSDGVRDSSEKNASAPTEQVSLDDSDVNNSTTANENTKVLADGKANIGDELKIGSLTIKSKGSESERLLPATAVNTESADVVTVGSMPVKVNSSAESSCFLTVGTIPLDPRALRGDFVDSLSKIGPQKYDDFQVDLSDLHDDLLKGKSRKRPVIGFHTQMFAASNGGKILDRARS</sequence>
<evidence type="ECO:0000313" key="4">
    <source>
        <dbReference type="EMBL" id="KAL2459767.1"/>
    </source>
</evidence>
<dbReference type="GO" id="GO:0003729">
    <property type="term" value="F:mRNA binding"/>
    <property type="evidence" value="ECO:0007669"/>
    <property type="project" value="UniProtKB-UniRule"/>
</dbReference>
<dbReference type="PANTHER" id="PTHR12357">
    <property type="entry name" value="YTH YT521-B HOMOLOGY DOMAIN-CONTAINING"/>
    <property type="match status" value="1"/>
</dbReference>
<dbReference type="Gene3D" id="3.10.590.10">
    <property type="entry name" value="ph1033 like domains"/>
    <property type="match status" value="1"/>
</dbReference>
<organism evidence="4 5">
    <name type="scientific">Forsythia ovata</name>
    <dbReference type="NCBI Taxonomy" id="205694"/>
    <lineage>
        <taxon>Eukaryota</taxon>
        <taxon>Viridiplantae</taxon>
        <taxon>Streptophyta</taxon>
        <taxon>Embryophyta</taxon>
        <taxon>Tracheophyta</taxon>
        <taxon>Spermatophyta</taxon>
        <taxon>Magnoliopsida</taxon>
        <taxon>eudicotyledons</taxon>
        <taxon>Gunneridae</taxon>
        <taxon>Pentapetalae</taxon>
        <taxon>asterids</taxon>
        <taxon>lamiids</taxon>
        <taxon>Lamiales</taxon>
        <taxon>Oleaceae</taxon>
        <taxon>Forsythieae</taxon>
        <taxon>Forsythia</taxon>
    </lineage>
</organism>
<evidence type="ECO:0000256" key="2">
    <source>
        <dbReference type="SAM" id="MobiDB-lite"/>
    </source>
</evidence>
<dbReference type="Proteomes" id="UP001604277">
    <property type="component" value="Unassembled WGS sequence"/>
</dbReference>
<feature type="compositionally biased region" description="Basic and acidic residues" evidence="2">
    <location>
        <begin position="558"/>
        <end position="571"/>
    </location>
</feature>